<evidence type="ECO:0000313" key="2">
    <source>
        <dbReference type="EMBL" id="SMB92105.1"/>
    </source>
</evidence>
<evidence type="ECO:0000313" key="3">
    <source>
        <dbReference type="Proteomes" id="UP000192569"/>
    </source>
</evidence>
<dbReference type="GO" id="GO:0008703">
    <property type="term" value="F:5-amino-6-(5-phosphoribosylamino)uracil reductase activity"/>
    <property type="evidence" value="ECO:0007669"/>
    <property type="project" value="InterPro"/>
</dbReference>
<protein>
    <submittedName>
        <fullName evidence="2">Pyrimidine reductase, riboflavin biosynthesis</fullName>
    </submittedName>
</protein>
<dbReference type="OrthoDB" id="1886212at2"/>
<dbReference type="RefSeq" id="WP_084663870.1">
    <property type="nucleotide sequence ID" value="NZ_LT838272.1"/>
</dbReference>
<proteinExistence type="predicted"/>
<dbReference type="Pfam" id="PF01872">
    <property type="entry name" value="RibD_C"/>
    <property type="match status" value="1"/>
</dbReference>
<organism evidence="2 3">
    <name type="scientific">Thermanaeromonas toyohensis ToBE</name>
    <dbReference type="NCBI Taxonomy" id="698762"/>
    <lineage>
        <taxon>Bacteria</taxon>
        <taxon>Bacillati</taxon>
        <taxon>Bacillota</taxon>
        <taxon>Clostridia</taxon>
        <taxon>Neomoorellales</taxon>
        <taxon>Neomoorellaceae</taxon>
        <taxon>Thermanaeromonas</taxon>
    </lineage>
</organism>
<gene>
    <name evidence="2" type="ORF">SAMN00808754_0580</name>
</gene>
<evidence type="ECO:0000259" key="1">
    <source>
        <dbReference type="Pfam" id="PF01872"/>
    </source>
</evidence>
<dbReference type="Gene3D" id="3.40.430.10">
    <property type="entry name" value="Dihydrofolate Reductase, subunit A"/>
    <property type="match status" value="1"/>
</dbReference>
<name>A0A1W1VFJ2_9FIRM</name>
<dbReference type="EMBL" id="LT838272">
    <property type="protein sequence ID" value="SMB92105.1"/>
    <property type="molecule type" value="Genomic_DNA"/>
</dbReference>
<dbReference type="SUPFAM" id="SSF53597">
    <property type="entry name" value="Dihydrofolate reductase-like"/>
    <property type="match status" value="1"/>
</dbReference>
<dbReference type="GO" id="GO:0009231">
    <property type="term" value="P:riboflavin biosynthetic process"/>
    <property type="evidence" value="ECO:0007669"/>
    <property type="project" value="InterPro"/>
</dbReference>
<accession>A0A1W1VFJ2</accession>
<dbReference type="STRING" id="698762.SAMN00808754_0580"/>
<dbReference type="InterPro" id="IPR002734">
    <property type="entry name" value="RibDG_C"/>
</dbReference>
<reference evidence="2 3" key="1">
    <citation type="submission" date="2017-04" db="EMBL/GenBank/DDBJ databases">
        <authorList>
            <person name="Afonso C.L."/>
            <person name="Miller P.J."/>
            <person name="Scott M.A."/>
            <person name="Spackman E."/>
            <person name="Goraichik I."/>
            <person name="Dimitrov K.M."/>
            <person name="Suarez D.L."/>
            <person name="Swayne D.E."/>
        </authorList>
    </citation>
    <scope>NUCLEOTIDE SEQUENCE [LARGE SCALE GENOMIC DNA]</scope>
    <source>
        <strain evidence="2 3">ToBE</strain>
    </source>
</reference>
<keyword evidence="3" id="KW-1185">Reference proteome</keyword>
<dbReference type="InterPro" id="IPR024072">
    <property type="entry name" value="DHFR-like_dom_sf"/>
</dbReference>
<sequence>MEALSFKLQNLKYCLAFRNEALLKEIEEKCAFSTPPKVEKVLGSLLFPCPSDKRPYIYGCMVLSADGKMAFLDNPAGHLISAGNRIDKEGALTDYWILNVCRAYADAVILGAGTLKVPRKWTAKIADPELVEARRTILNKQEDYPYPLIATLDGTDLPLEHEIFSSYPSVGIITSPWGAEWLKERLGRDCTLISSDGEFKEKKARVKIFTRGEGKVPATSEIMKLLRQVGIEYLLVEAPSYIWHLIEEKLLDEFFLTYSCVYVGGEYGLGRTRPFTTSDHPHSVLLTLGYHQGFIYTRQKLIY</sequence>
<dbReference type="Proteomes" id="UP000192569">
    <property type="component" value="Chromosome I"/>
</dbReference>
<dbReference type="AlphaFoldDB" id="A0A1W1VFJ2"/>
<feature type="domain" description="Bacterial bifunctional deaminase-reductase C-terminal" evidence="1">
    <location>
        <begin position="55"/>
        <end position="265"/>
    </location>
</feature>